<gene>
    <name evidence="2" type="ORF">PG991_005809</name>
</gene>
<evidence type="ECO:0000313" key="2">
    <source>
        <dbReference type="EMBL" id="KAK8028753.1"/>
    </source>
</evidence>
<reference evidence="2 3" key="1">
    <citation type="submission" date="2023-01" db="EMBL/GenBank/DDBJ databases">
        <title>Analysis of 21 Apiospora genomes using comparative genomics revels a genus with tremendous synthesis potential of carbohydrate active enzymes and secondary metabolites.</title>
        <authorList>
            <person name="Sorensen T."/>
        </authorList>
    </citation>
    <scope>NUCLEOTIDE SEQUENCE [LARGE SCALE GENOMIC DNA]</scope>
    <source>
        <strain evidence="2 3">CBS 20057</strain>
    </source>
</reference>
<protein>
    <submittedName>
        <fullName evidence="2">Uncharacterized protein</fullName>
    </submittedName>
</protein>
<evidence type="ECO:0000313" key="3">
    <source>
        <dbReference type="Proteomes" id="UP001396898"/>
    </source>
</evidence>
<sequence>MLRPARFTNVSSGSPSYRLHDRFQRSSKRRAPRTWGASLLETNADEHEQDAEPFSAVPGASERKPGRENYVQEPQGARLATVMSSPSDQHQVHGEAQDAGTIQVHSEWGVQYSQQKR</sequence>
<dbReference type="EMBL" id="JAQQWI010000007">
    <property type="protein sequence ID" value="KAK8028753.1"/>
    <property type="molecule type" value="Genomic_DNA"/>
</dbReference>
<organism evidence="2 3">
    <name type="scientific">Apiospora marii</name>
    <dbReference type="NCBI Taxonomy" id="335849"/>
    <lineage>
        <taxon>Eukaryota</taxon>
        <taxon>Fungi</taxon>
        <taxon>Dikarya</taxon>
        <taxon>Ascomycota</taxon>
        <taxon>Pezizomycotina</taxon>
        <taxon>Sordariomycetes</taxon>
        <taxon>Xylariomycetidae</taxon>
        <taxon>Amphisphaeriales</taxon>
        <taxon>Apiosporaceae</taxon>
        <taxon>Apiospora</taxon>
    </lineage>
</organism>
<comment type="caution">
    <text evidence="2">The sequence shown here is derived from an EMBL/GenBank/DDBJ whole genome shotgun (WGS) entry which is preliminary data.</text>
</comment>
<dbReference type="Proteomes" id="UP001396898">
    <property type="component" value="Unassembled WGS sequence"/>
</dbReference>
<keyword evidence="3" id="KW-1185">Reference proteome</keyword>
<evidence type="ECO:0000256" key="1">
    <source>
        <dbReference type="SAM" id="MobiDB-lite"/>
    </source>
</evidence>
<accession>A0ABR1SBR4</accession>
<feature type="region of interest" description="Disordered" evidence="1">
    <location>
        <begin position="1"/>
        <end position="68"/>
    </location>
</feature>
<proteinExistence type="predicted"/>
<name>A0ABR1SBR4_9PEZI</name>